<protein>
    <submittedName>
        <fullName evidence="1">Uncharacterized protein</fullName>
    </submittedName>
</protein>
<evidence type="ECO:0000313" key="1">
    <source>
        <dbReference type="EMBL" id="RUS66212.1"/>
    </source>
</evidence>
<proteinExistence type="predicted"/>
<dbReference type="EMBL" id="PQSP01000006">
    <property type="protein sequence ID" value="RUS66212.1"/>
    <property type="molecule type" value="Genomic_DNA"/>
</dbReference>
<evidence type="ECO:0000313" key="2">
    <source>
        <dbReference type="Proteomes" id="UP000286947"/>
    </source>
</evidence>
<organism evidence="1 2">
    <name type="scientific">Saezia sanguinis</name>
    <dbReference type="NCBI Taxonomy" id="1965230"/>
    <lineage>
        <taxon>Bacteria</taxon>
        <taxon>Pseudomonadati</taxon>
        <taxon>Pseudomonadota</taxon>
        <taxon>Betaproteobacteria</taxon>
        <taxon>Burkholderiales</taxon>
        <taxon>Saeziaceae</taxon>
        <taxon>Saezia</taxon>
    </lineage>
</organism>
<keyword evidence="2" id="KW-1185">Reference proteome</keyword>
<accession>A0A433SBU6</accession>
<sequence>MSDQVQLGKYCISPLIRQLPDGSYSSSVSIRAGHGSTSLDRIVRFVHRFTDEQAAKVYATKEGIAWVKDPLRHRRGW</sequence>
<reference evidence="1 2" key="1">
    <citation type="submission" date="2018-01" db="EMBL/GenBank/DDBJ databases">
        <title>Saezia sanguinis gen. nov., sp. nov., in the order Burkholderiales isolated from human blood.</title>
        <authorList>
            <person name="Medina-Pascual M.J."/>
            <person name="Valdezate S."/>
            <person name="Monzon S."/>
            <person name="Cuesta I."/>
            <person name="Carrasco G."/>
            <person name="Villalon P."/>
            <person name="Saez-Nieto J.A."/>
        </authorList>
    </citation>
    <scope>NUCLEOTIDE SEQUENCE [LARGE SCALE GENOMIC DNA]</scope>
    <source>
        <strain evidence="1 2">CNM695-12</strain>
    </source>
</reference>
<dbReference type="Proteomes" id="UP000286947">
    <property type="component" value="Unassembled WGS sequence"/>
</dbReference>
<comment type="caution">
    <text evidence="1">The sequence shown here is derived from an EMBL/GenBank/DDBJ whole genome shotgun (WGS) entry which is preliminary data.</text>
</comment>
<dbReference type="RefSeq" id="WP_126980462.1">
    <property type="nucleotide sequence ID" value="NZ_CAWUGC010000019.1"/>
</dbReference>
<dbReference type="OrthoDB" id="8689649at2"/>
<gene>
    <name evidence="1" type="ORF">CUZ56_02291</name>
</gene>
<name>A0A433SBU6_9BURK</name>
<dbReference type="AlphaFoldDB" id="A0A433SBU6"/>